<feature type="region of interest" description="Disordered" evidence="4">
    <location>
        <begin position="780"/>
        <end position="815"/>
    </location>
</feature>
<dbReference type="PANTHER" id="PTHR12756:SF11">
    <property type="entry name" value="CYTOSOLIC CARBOXYPEPTIDASE 1"/>
    <property type="match status" value="1"/>
</dbReference>
<evidence type="ECO:0000256" key="3">
    <source>
        <dbReference type="PROSITE-ProRule" id="PRU01379"/>
    </source>
</evidence>
<dbReference type="InterPro" id="IPR000834">
    <property type="entry name" value="Peptidase_M14"/>
</dbReference>
<dbReference type="STRING" id="112090.W4GYG7"/>
<dbReference type="OrthoDB" id="10253041at2759"/>
<dbReference type="GO" id="GO:0004181">
    <property type="term" value="F:metallocarboxypeptidase activity"/>
    <property type="evidence" value="ECO:0007669"/>
    <property type="project" value="InterPro"/>
</dbReference>
<proteinExistence type="inferred from homology"/>
<dbReference type="EMBL" id="KI913119">
    <property type="protein sequence ID" value="ETV84770.1"/>
    <property type="molecule type" value="Genomic_DNA"/>
</dbReference>
<sequence>MSTTTAVPTTTTPSLKHKTRKLKNMLLLSQLSPLPIYEVGHDVDTSEQATGQFGCVFPHIDHRMLDEPGTARGCPVGSADQSRRLANVFTELEARFWKKVNAMADRVLVYQRPNTTSTSKEFIPTHNDPSNLLFNSWFESGNLECAYRVHNRNYATYLPQCTKHLNQSKLAAPKACRGGLAPPTEVLLPAVVDQEYDLYCDCDTYTFGHVQWYYFQVKLRDLIPPGKTSLIVRFNIRNMMKRDSLYNSGMLPTVYSEAKAAQGLAGWTHAGVEAYYYQNSDEFDHPRRRWRTKRYHYTLSFVYQFDTGVDTVYFAHCFPYTYTNLQSYLKSLLACPLRSPNVRRRTLCPTVCGNACDVLTITEYTNEPRVLMLRTGVVLTARVHPGETNGSFVMQGIIDFLTGSSKEALRLRQCFVFKIIPMLNPDGVIHGNYRCSVAGVDLNRRWSKPCQDSHPTIFAAKHMIMSMRNARRVVLFCDIHGHSRKKNMFVYGCKPYFTWSKLEAAKMRLFPYLLSKASSAEEGGFFSFPDCTFNVARSKRSTGRVTVWNDIRILNSFTLETSFCGSGENQVKYHPPTSPSSRGGGSSHTEAATMSTTHYRVRDLVQSGEKFCCALANYGRLLAIEPVDEASVPPLPVDPDAAAGGPMDVMADDDGDDTCHSTPLHPLNRHRQNKDDNDDNTFELSADAILLLDEISTVVPLSAETDCNSSEGSAGSDSNPSEDNKDDDEIQADTRWQALLRHRARSRIVRRSPRLIVDKDMSPTSQSPLVRRPSAKNVLKALPRSPPRPTTVPVANPTPSDETDLTPIRPTPAATGLQVVTKDPLAAPHPRRLSLWTGVQGRSKDANAAIAGLHRQLIKRRISLTSPPKSTTSASHR</sequence>
<dbReference type="PROSITE" id="PS52035">
    <property type="entry name" value="PEPTIDASE_M14"/>
    <property type="match status" value="1"/>
</dbReference>
<dbReference type="Gene3D" id="3.40.630.10">
    <property type="entry name" value="Zn peptidases"/>
    <property type="match status" value="1"/>
</dbReference>
<dbReference type="VEuPathDB" id="FungiDB:H257_03868"/>
<name>W4GYG7_APHAT</name>
<dbReference type="InterPro" id="IPR050821">
    <property type="entry name" value="Cytosolic_carboxypeptidase"/>
</dbReference>
<organism evidence="6">
    <name type="scientific">Aphanomyces astaci</name>
    <name type="common">Crayfish plague agent</name>
    <dbReference type="NCBI Taxonomy" id="112090"/>
    <lineage>
        <taxon>Eukaryota</taxon>
        <taxon>Sar</taxon>
        <taxon>Stramenopiles</taxon>
        <taxon>Oomycota</taxon>
        <taxon>Saprolegniomycetes</taxon>
        <taxon>Saprolegniales</taxon>
        <taxon>Verrucalvaceae</taxon>
        <taxon>Aphanomyces</taxon>
    </lineage>
</organism>
<dbReference type="GO" id="GO:0008270">
    <property type="term" value="F:zinc ion binding"/>
    <property type="evidence" value="ECO:0007669"/>
    <property type="project" value="InterPro"/>
</dbReference>
<evidence type="ECO:0000256" key="2">
    <source>
        <dbReference type="ARBA" id="ARBA00005988"/>
    </source>
</evidence>
<feature type="compositionally biased region" description="Polar residues" evidence="4">
    <location>
        <begin position="705"/>
        <end position="721"/>
    </location>
</feature>
<evidence type="ECO:0000259" key="5">
    <source>
        <dbReference type="PROSITE" id="PS52035"/>
    </source>
</evidence>
<protein>
    <recommendedName>
        <fullName evidence="5">Peptidase M14 domain-containing protein</fullName>
    </recommendedName>
</protein>
<dbReference type="GO" id="GO:0006508">
    <property type="term" value="P:proteolysis"/>
    <property type="evidence" value="ECO:0007669"/>
    <property type="project" value="InterPro"/>
</dbReference>
<feature type="compositionally biased region" description="Low complexity" evidence="4">
    <location>
        <begin position="638"/>
        <end position="649"/>
    </location>
</feature>
<dbReference type="PANTHER" id="PTHR12756">
    <property type="entry name" value="CYTOSOLIC CARBOXYPEPTIDASE"/>
    <property type="match status" value="1"/>
</dbReference>
<dbReference type="Pfam" id="PF00246">
    <property type="entry name" value="Peptidase_M14"/>
    <property type="match status" value="1"/>
</dbReference>
<evidence type="ECO:0000313" key="6">
    <source>
        <dbReference type="EMBL" id="ETV84770.1"/>
    </source>
</evidence>
<comment type="similarity">
    <text evidence="2 3">Belongs to the peptidase M14 family.</text>
</comment>
<feature type="region of interest" description="Disordered" evidence="4">
    <location>
        <begin position="570"/>
        <end position="591"/>
    </location>
</feature>
<feature type="domain" description="Peptidase M14" evidence="5">
    <location>
        <begin position="318"/>
        <end position="597"/>
    </location>
</feature>
<dbReference type="GeneID" id="20805864"/>
<dbReference type="AlphaFoldDB" id="W4GYG7"/>
<feature type="region of interest" description="Disordered" evidence="4">
    <location>
        <begin position="704"/>
        <end position="729"/>
    </location>
</feature>
<reference evidence="6" key="1">
    <citation type="submission" date="2013-12" db="EMBL/GenBank/DDBJ databases">
        <title>The Genome Sequence of Aphanomyces astaci APO3.</title>
        <authorList>
            <consortium name="The Broad Institute Genomics Platform"/>
            <person name="Russ C."/>
            <person name="Tyler B."/>
            <person name="van West P."/>
            <person name="Dieguez-Uribeondo J."/>
            <person name="Young S.K."/>
            <person name="Zeng Q."/>
            <person name="Gargeya S."/>
            <person name="Fitzgerald M."/>
            <person name="Abouelleil A."/>
            <person name="Alvarado L."/>
            <person name="Chapman S.B."/>
            <person name="Gainer-Dewar J."/>
            <person name="Goldberg J."/>
            <person name="Griggs A."/>
            <person name="Gujja S."/>
            <person name="Hansen M."/>
            <person name="Howarth C."/>
            <person name="Imamovic A."/>
            <person name="Ireland A."/>
            <person name="Larimer J."/>
            <person name="McCowan C."/>
            <person name="Murphy C."/>
            <person name="Pearson M."/>
            <person name="Poon T.W."/>
            <person name="Priest M."/>
            <person name="Roberts A."/>
            <person name="Saif S."/>
            <person name="Shea T."/>
            <person name="Sykes S."/>
            <person name="Wortman J."/>
            <person name="Nusbaum C."/>
            <person name="Birren B."/>
        </authorList>
    </citation>
    <scope>NUCLEOTIDE SEQUENCE [LARGE SCALE GENOMIC DNA]</scope>
    <source>
        <strain evidence="6">APO3</strain>
    </source>
</reference>
<comment type="cofactor">
    <cofactor evidence="1">
        <name>Zn(2+)</name>
        <dbReference type="ChEBI" id="CHEBI:29105"/>
    </cofactor>
</comment>
<evidence type="ECO:0000256" key="1">
    <source>
        <dbReference type="ARBA" id="ARBA00001947"/>
    </source>
</evidence>
<accession>W4GYG7</accession>
<dbReference type="SUPFAM" id="SSF53187">
    <property type="entry name" value="Zn-dependent exopeptidases"/>
    <property type="match status" value="1"/>
</dbReference>
<dbReference type="RefSeq" id="XP_009826462.1">
    <property type="nucleotide sequence ID" value="XM_009828160.1"/>
</dbReference>
<gene>
    <name evidence="6" type="ORF">H257_03868</name>
</gene>
<evidence type="ECO:0000256" key="4">
    <source>
        <dbReference type="SAM" id="MobiDB-lite"/>
    </source>
</evidence>
<feature type="active site" description="Proton donor/acceptor" evidence="3">
    <location>
        <position position="560"/>
    </location>
</feature>
<feature type="region of interest" description="Disordered" evidence="4">
    <location>
        <begin position="636"/>
        <end position="679"/>
    </location>
</feature>
<dbReference type="Gene3D" id="2.60.40.3120">
    <property type="match status" value="1"/>
</dbReference>